<dbReference type="InterPro" id="IPR043926">
    <property type="entry name" value="ABCG_dom"/>
</dbReference>
<gene>
    <name evidence="14" type="primary">AUS1_3</name>
    <name evidence="14" type="ORF">GRS66_010696</name>
</gene>
<keyword evidence="3" id="KW-0813">Transport</keyword>
<feature type="transmembrane region" description="Helical" evidence="12">
    <location>
        <begin position="1113"/>
        <end position="1132"/>
    </location>
</feature>
<evidence type="ECO:0000256" key="4">
    <source>
        <dbReference type="ARBA" id="ARBA00022692"/>
    </source>
</evidence>
<keyword evidence="8 12" id="KW-1133">Transmembrane helix</keyword>
<dbReference type="PANTHER" id="PTHR19241">
    <property type="entry name" value="ATP-BINDING CASSETTE TRANSPORTER"/>
    <property type="match status" value="1"/>
</dbReference>
<keyword evidence="5" id="KW-0677">Repeat</keyword>
<dbReference type="FunFam" id="3.40.50.300:FF:001648">
    <property type="entry name" value="ABC transporter"/>
    <property type="match status" value="1"/>
</dbReference>
<accession>A0A6C1EFY8</accession>
<evidence type="ECO:0000256" key="12">
    <source>
        <dbReference type="SAM" id="Phobius"/>
    </source>
</evidence>
<dbReference type="Pfam" id="PF01061">
    <property type="entry name" value="ABC2_membrane"/>
    <property type="match status" value="2"/>
</dbReference>
<feature type="transmembrane region" description="Helical" evidence="12">
    <location>
        <begin position="557"/>
        <end position="575"/>
    </location>
</feature>
<feature type="transmembrane region" description="Helical" evidence="12">
    <location>
        <begin position="1195"/>
        <end position="1216"/>
    </location>
</feature>
<dbReference type="Proteomes" id="UP000501346">
    <property type="component" value="Chromosome SeXV-SeVIII"/>
</dbReference>
<dbReference type="GO" id="GO:0140359">
    <property type="term" value="F:ABC-type transporter activity"/>
    <property type="evidence" value="ECO:0007669"/>
    <property type="project" value="InterPro"/>
</dbReference>
<comment type="similarity">
    <text evidence="2">Belongs to the ABC transporter superfamily. ABCG family. PDR (TC 3.A.1.205) subfamily.</text>
</comment>
<keyword evidence="4 12" id="KW-0812">Transmembrane</keyword>
<sequence>MSISKYFTPVANGSLTFNGANIQFGSDAQSDSRKTYDTEESTPPSANQLNNITFQAEAGEMVLVLGNPTSTLFKTLFHGKTSLSYSPQGSIKFKNNEFKSFSDKCPHQIIYNNEQDIHFPFLTVEQTIDFALSCKFDIPKGERDEIRNELLKEFGLSHVLKTIVGNDFFRGVSGGERKRISIIETFIANGSVYLWDNSTKGLDSATALDFLEILRKMAKATRSVNLVRISQASDKIVDKFDKILMLSDSYQIFYGTVDECLAYFHDTLGIEKDPNDCIIEYLTSILNFQFKNKNVGNLSNSSSSSVLKTAAKEVTKYTYNSDMDLYDQWKHSSYYNNIKQQIAESLIDDSIKEVDPSDISPIFNIPLKKQLSYCTKRAFQRSLGDKTYMTAQFISVVVQSLVIGSLFYEIPLTTIGSYSRGSLTFFSILFFTFLSLADMPIAFQRQPIVKKQSQLHFYTNWVETLSTTVFDYCFKFCLVVVFSIILYFLAHLQYKAARFFIFLLFLSFYNFCMVSLFSLTTLIAPTISVANLFAGILLLAIAMYASYVIYLNNMHPWFVWIAYLNPAMYAMEAILANELYNLKLDCSETIVPRGPTYDDVPFSHKACAWQGATLGNDYVRGRDYLKQGLSYTYNHVWRNFGIIIGFLVFLIACTLFASQYIKPYFNKDEIERSNGGLTRWIPFFNKKKCTSSSTSSGDRYDGMPKSHSVSSSSSSISALPYQVSPSSKEIALADYHDKGHMETVETQKHVISWRNINYTVGDKKLINNASGFISSGLTALMGESGAGKTTLLNVLSQRIESGVVTGEILIDGQPLTDEDSFKRSIGFVQQQDLHLDLLTVKESLEISCILRGDGDRTYLDTVSKLLKLPSDILVADLNPTQKKLLSIGVELVTKPSLLLFLDEPTSGLDAEAALTIVKFLKQLSLQGQAIFCTIHQPSKSVISHFDNIFLLKRGGECVFFGPMDDACGYFMSHDNALVYDKEHDNPADFIIDAVGNSNSSVEECGMTEGFTLNKEAKNWGTVWESSTEKKLVERETARLEDDARASGVDYTTSLWQQPSYLQQLTLITKRQYICTKRDLTYVMAKYSLNGGAGLFIGFSFWNIKHNIIGLQDSIFFCFMALCVSSPLINQIQDKALKTKQVYIAREARSNTYHWTVLLLSQCIIELPLALTSSALFFVCAFFCCGFNNAGWSAGVFFLNYMLFSAYYATLGLWLIYTAPNLQTAAVFVAFIYSFTASFCGVMQPYSLFPTFWKFMYRVSPYTYFVETFVSILLHDWEIKCDMSEMVPGQPMTGQTCGKFMEAFIEEYGGYLHNKNTFTVCAYCTYTVGDDFLKNENMSYDHVWRNFGIEWAFVGFNFFAMFAGYYLTYVARVWPKVGKFISKVIPHRGKKSAQN</sequence>
<dbReference type="GO" id="GO:0016887">
    <property type="term" value="F:ATP hydrolysis activity"/>
    <property type="evidence" value="ECO:0007669"/>
    <property type="project" value="InterPro"/>
</dbReference>
<dbReference type="EMBL" id="CP049012">
    <property type="protein sequence ID" value="QID87995.1"/>
    <property type="molecule type" value="Genomic_DNA"/>
</dbReference>
<dbReference type="InterPro" id="IPR034003">
    <property type="entry name" value="ABCG_PDR_2"/>
</dbReference>
<reference evidence="14 15" key="1">
    <citation type="journal article" date="2019" name="BMC Genomics">
        <title>Chromosome level assembly and comparative genome analysis confirm lager-brewing yeasts originated from a single hybridization.</title>
        <authorList>
            <person name="Salazar A.N."/>
            <person name="Gorter de Vries A.R."/>
            <person name="van den Broek M."/>
            <person name="Brouwers N."/>
            <person name="de la Torre Cortes P."/>
            <person name="Kuijpers N.G.A."/>
            <person name="Daran J.G."/>
            <person name="Abeel T."/>
        </authorList>
    </citation>
    <scope>NUCLEOTIDE SEQUENCE [LARGE SCALE GENOMIC DNA]</scope>
    <source>
        <strain evidence="14 15">CBS 1483</strain>
    </source>
</reference>
<dbReference type="InterPro" id="IPR003593">
    <property type="entry name" value="AAA+_ATPase"/>
</dbReference>
<protein>
    <submittedName>
        <fullName evidence="14">ATP-binding cassette sterol transporter aus1</fullName>
    </submittedName>
</protein>
<dbReference type="InterPro" id="IPR013525">
    <property type="entry name" value="ABC2_TM"/>
</dbReference>
<keyword evidence="9 12" id="KW-0472">Membrane</keyword>
<feature type="transmembrane region" description="Helical" evidence="12">
    <location>
        <begin position="529"/>
        <end position="551"/>
    </location>
</feature>
<dbReference type="InterPro" id="IPR017871">
    <property type="entry name" value="ABC_transporter-like_CS"/>
</dbReference>
<dbReference type="OrthoDB" id="66620at2759"/>
<keyword evidence="6" id="KW-0547">Nucleotide-binding</keyword>
<comment type="function">
    <text evidence="10">Transporter involved in the uptake of sterol.</text>
</comment>
<dbReference type="SUPFAM" id="SSF52540">
    <property type="entry name" value="P-loop containing nucleoside triphosphate hydrolases"/>
    <property type="match status" value="2"/>
</dbReference>
<evidence type="ECO:0000256" key="5">
    <source>
        <dbReference type="ARBA" id="ARBA00022737"/>
    </source>
</evidence>
<dbReference type="InterPro" id="IPR003439">
    <property type="entry name" value="ABC_transporter-like_ATP-bd"/>
</dbReference>
<feature type="transmembrane region" description="Helical" evidence="12">
    <location>
        <begin position="1350"/>
        <end position="1370"/>
    </location>
</feature>
<evidence type="ECO:0000256" key="6">
    <source>
        <dbReference type="ARBA" id="ARBA00022741"/>
    </source>
</evidence>
<evidence type="ECO:0000313" key="15">
    <source>
        <dbReference type="Proteomes" id="UP000501346"/>
    </source>
</evidence>
<organism evidence="14 15">
    <name type="scientific">Saccharomyces pastorianus</name>
    <name type="common">Lager yeast</name>
    <name type="synonym">Saccharomyces cerevisiae x Saccharomyces eubayanus</name>
    <dbReference type="NCBI Taxonomy" id="27292"/>
    <lineage>
        <taxon>Eukaryota</taxon>
        <taxon>Fungi</taxon>
        <taxon>Dikarya</taxon>
        <taxon>Ascomycota</taxon>
        <taxon>Saccharomycotina</taxon>
        <taxon>Saccharomycetes</taxon>
        <taxon>Saccharomycetales</taxon>
        <taxon>Saccharomycetaceae</taxon>
        <taxon>Saccharomyces</taxon>
    </lineage>
</organism>
<dbReference type="InterPro" id="IPR010929">
    <property type="entry name" value="PDR_CDR_ABC"/>
</dbReference>
<dbReference type="Pfam" id="PF19055">
    <property type="entry name" value="ABC2_membrane_7"/>
    <property type="match status" value="1"/>
</dbReference>
<comment type="subcellular location">
    <subcellularLocation>
        <location evidence="1">Membrane</location>
        <topology evidence="1">Multi-pass membrane protein</topology>
    </subcellularLocation>
</comment>
<evidence type="ECO:0000256" key="11">
    <source>
        <dbReference type="SAM" id="MobiDB-lite"/>
    </source>
</evidence>
<evidence type="ECO:0000256" key="1">
    <source>
        <dbReference type="ARBA" id="ARBA00004141"/>
    </source>
</evidence>
<evidence type="ECO:0000256" key="3">
    <source>
        <dbReference type="ARBA" id="ARBA00022448"/>
    </source>
</evidence>
<evidence type="ECO:0000256" key="10">
    <source>
        <dbReference type="ARBA" id="ARBA00060198"/>
    </source>
</evidence>
<evidence type="ECO:0000313" key="14">
    <source>
        <dbReference type="EMBL" id="QID87995.1"/>
    </source>
</evidence>
<dbReference type="Pfam" id="PF06422">
    <property type="entry name" value="PDR_CDR"/>
    <property type="match status" value="2"/>
</dbReference>
<dbReference type="InterPro" id="IPR027417">
    <property type="entry name" value="P-loop_NTPase"/>
</dbReference>
<evidence type="ECO:0000256" key="8">
    <source>
        <dbReference type="ARBA" id="ARBA00022989"/>
    </source>
</evidence>
<dbReference type="GO" id="GO:0035376">
    <property type="term" value="P:sterol import"/>
    <property type="evidence" value="ECO:0007669"/>
    <property type="project" value="UniProtKB-ARBA"/>
</dbReference>
<evidence type="ECO:0000256" key="2">
    <source>
        <dbReference type="ARBA" id="ARBA00006012"/>
    </source>
</evidence>
<dbReference type="PROSITE" id="PS50893">
    <property type="entry name" value="ABC_TRANSPORTER_2"/>
    <property type="match status" value="2"/>
</dbReference>
<name>A0A6C1EFY8_SACPS</name>
<dbReference type="CDD" id="cd03232">
    <property type="entry name" value="ABCG_PDR_domain2"/>
    <property type="match status" value="1"/>
</dbReference>
<feature type="transmembrane region" description="Helical" evidence="12">
    <location>
        <begin position="636"/>
        <end position="657"/>
    </location>
</feature>
<evidence type="ECO:0000256" key="9">
    <source>
        <dbReference type="ARBA" id="ARBA00023136"/>
    </source>
</evidence>
<feature type="transmembrane region" description="Helical" evidence="12">
    <location>
        <begin position="387"/>
        <end position="408"/>
    </location>
</feature>
<proteinExistence type="inferred from homology"/>
<keyword evidence="15" id="KW-1185">Reference proteome</keyword>
<feature type="transmembrane region" description="Helical" evidence="12">
    <location>
        <begin position="1079"/>
        <end position="1101"/>
    </location>
</feature>
<feature type="transmembrane region" description="Helical" evidence="12">
    <location>
        <begin position="496"/>
        <end position="517"/>
    </location>
</feature>
<dbReference type="InterPro" id="IPR034001">
    <property type="entry name" value="ABCG_PDR_1"/>
</dbReference>
<dbReference type="CDD" id="cd03233">
    <property type="entry name" value="ABCG_PDR_domain1"/>
    <property type="match status" value="1"/>
</dbReference>
<feature type="transmembrane region" description="Helical" evidence="12">
    <location>
        <begin position="1152"/>
        <end position="1183"/>
    </location>
</feature>
<dbReference type="Gene3D" id="3.40.50.300">
    <property type="entry name" value="P-loop containing nucleotide triphosphate hydrolases"/>
    <property type="match status" value="2"/>
</dbReference>
<feature type="region of interest" description="Disordered" evidence="11">
    <location>
        <begin position="688"/>
        <end position="713"/>
    </location>
</feature>
<dbReference type="GO" id="GO:0005524">
    <property type="term" value="F:ATP binding"/>
    <property type="evidence" value="ECO:0007669"/>
    <property type="project" value="UniProtKB-KW"/>
</dbReference>
<feature type="transmembrane region" description="Helical" evidence="12">
    <location>
        <begin position="472"/>
        <end position="490"/>
    </location>
</feature>
<feature type="domain" description="ABC transporter" evidence="13">
    <location>
        <begin position="751"/>
        <end position="979"/>
    </location>
</feature>
<dbReference type="PROSITE" id="PS00211">
    <property type="entry name" value="ABC_TRANSPORTER_1"/>
    <property type="match status" value="1"/>
</dbReference>
<feature type="domain" description="ABC transporter" evidence="13">
    <location>
        <begin position="33"/>
        <end position="273"/>
    </location>
</feature>
<feature type="region of interest" description="Disordered" evidence="11">
    <location>
        <begin position="28"/>
        <end position="47"/>
    </location>
</feature>
<dbReference type="SMART" id="SM00382">
    <property type="entry name" value="AAA"/>
    <property type="match status" value="1"/>
</dbReference>
<dbReference type="GO" id="GO:0005886">
    <property type="term" value="C:plasma membrane"/>
    <property type="evidence" value="ECO:0007669"/>
    <property type="project" value="UniProtKB-ARBA"/>
</dbReference>
<keyword evidence="7 14" id="KW-0067">ATP-binding</keyword>
<dbReference type="FunFam" id="3.40.50.300:FF:001618">
    <property type="entry name" value="ABC transporter"/>
    <property type="match status" value="1"/>
</dbReference>
<feature type="transmembrane region" description="Helical" evidence="12">
    <location>
        <begin position="1222"/>
        <end position="1242"/>
    </location>
</feature>
<dbReference type="Pfam" id="PF00005">
    <property type="entry name" value="ABC_tran"/>
    <property type="match status" value="2"/>
</dbReference>
<evidence type="ECO:0000259" key="13">
    <source>
        <dbReference type="PROSITE" id="PS50893"/>
    </source>
</evidence>
<feature type="transmembrane region" description="Helical" evidence="12">
    <location>
        <begin position="423"/>
        <end position="443"/>
    </location>
</feature>
<evidence type="ECO:0000256" key="7">
    <source>
        <dbReference type="ARBA" id="ARBA00022840"/>
    </source>
</evidence>